<evidence type="ECO:0000313" key="1">
    <source>
        <dbReference type="EMBL" id="VBA35207.1"/>
    </source>
</evidence>
<evidence type="ECO:0000313" key="2">
    <source>
        <dbReference type="Proteomes" id="UP000267289"/>
    </source>
</evidence>
<keyword evidence="2" id="KW-1185">Reference proteome</keyword>
<name>A0A498PP68_9MYCO</name>
<reference evidence="1 2" key="1">
    <citation type="submission" date="2018-09" db="EMBL/GenBank/DDBJ databases">
        <authorList>
            <person name="Tagini F."/>
        </authorList>
    </citation>
    <scope>NUCLEOTIDE SEQUENCE [LARGE SCALE GENOMIC DNA]</scope>
    <source>
        <strain evidence="1 2">MK13</strain>
    </source>
</reference>
<accession>A0A498PP68</accession>
<dbReference type="Proteomes" id="UP000267289">
    <property type="component" value="Unassembled WGS sequence"/>
</dbReference>
<gene>
    <name evidence="1" type="ORF">LAUMK13_00670</name>
</gene>
<organism evidence="1 2">
    <name type="scientific">Mycobacterium innocens</name>
    <dbReference type="NCBI Taxonomy" id="2341083"/>
    <lineage>
        <taxon>Bacteria</taxon>
        <taxon>Bacillati</taxon>
        <taxon>Actinomycetota</taxon>
        <taxon>Actinomycetes</taxon>
        <taxon>Mycobacteriales</taxon>
        <taxon>Mycobacteriaceae</taxon>
        <taxon>Mycobacterium</taxon>
    </lineage>
</organism>
<protein>
    <submittedName>
        <fullName evidence="1">Uncharacterized protein</fullName>
    </submittedName>
</protein>
<dbReference type="InterPro" id="IPR046036">
    <property type="entry name" value="DUF5994"/>
</dbReference>
<proteinExistence type="predicted"/>
<dbReference type="EMBL" id="UPHQ01000030">
    <property type="protein sequence ID" value="VBA35207.1"/>
    <property type="molecule type" value="Genomic_DNA"/>
</dbReference>
<dbReference type="Pfam" id="PF19457">
    <property type="entry name" value="DUF5994"/>
    <property type="match status" value="1"/>
</dbReference>
<dbReference type="AlphaFoldDB" id="A0A498PP68"/>
<dbReference type="RefSeq" id="WP_082274451.1">
    <property type="nucleotide sequence ID" value="NZ_UPHQ01000030.1"/>
</dbReference>
<dbReference type="OrthoDB" id="3785441at2"/>
<sequence length="174" mass="18636">MKASVPGRRLASPVRLTLATALGAPLDGGWWPHKASIARELPELIDILSTRLGDIAAISINWSSVAGSPDLDLLSCMRMANPGGIIGHQRLMRVTGVEASANLLVVPCRTSPALAIMVLRQAATLPIMPIERNTQAFRAGEKIVRAARAERFLRNHRFRDPGSAQTGNSASVVD</sequence>